<evidence type="ECO:0000313" key="1">
    <source>
        <dbReference type="EMBL" id="KAK2550733.1"/>
    </source>
</evidence>
<dbReference type="AlphaFoldDB" id="A0AAD9PX72"/>
<organism evidence="1 2">
    <name type="scientific">Acropora cervicornis</name>
    <name type="common">Staghorn coral</name>
    <dbReference type="NCBI Taxonomy" id="6130"/>
    <lineage>
        <taxon>Eukaryota</taxon>
        <taxon>Metazoa</taxon>
        <taxon>Cnidaria</taxon>
        <taxon>Anthozoa</taxon>
        <taxon>Hexacorallia</taxon>
        <taxon>Scleractinia</taxon>
        <taxon>Astrocoeniina</taxon>
        <taxon>Acroporidae</taxon>
        <taxon>Acropora</taxon>
    </lineage>
</organism>
<proteinExistence type="predicted"/>
<evidence type="ECO:0000313" key="2">
    <source>
        <dbReference type="Proteomes" id="UP001249851"/>
    </source>
</evidence>
<reference evidence="1" key="2">
    <citation type="journal article" date="2023" name="Science">
        <title>Genomic signatures of disease resistance in endangered staghorn corals.</title>
        <authorList>
            <person name="Vollmer S.V."/>
            <person name="Selwyn J.D."/>
            <person name="Despard B.A."/>
            <person name="Roesel C.L."/>
        </authorList>
    </citation>
    <scope>NUCLEOTIDE SEQUENCE</scope>
    <source>
        <strain evidence="1">K2</strain>
    </source>
</reference>
<name>A0AAD9PX72_ACRCE</name>
<accession>A0AAD9PX72</accession>
<dbReference type="Proteomes" id="UP001249851">
    <property type="component" value="Unassembled WGS sequence"/>
</dbReference>
<gene>
    <name evidence="1" type="ORF">P5673_028618</name>
</gene>
<protein>
    <submittedName>
        <fullName evidence="1">Uncharacterized protein</fullName>
    </submittedName>
</protein>
<dbReference type="EMBL" id="JARQWQ010000107">
    <property type="protein sequence ID" value="KAK2550733.1"/>
    <property type="molecule type" value="Genomic_DNA"/>
</dbReference>
<reference evidence="1" key="1">
    <citation type="journal article" date="2023" name="G3 (Bethesda)">
        <title>Whole genome assembly and annotation of the endangered Caribbean coral Acropora cervicornis.</title>
        <authorList>
            <person name="Selwyn J.D."/>
            <person name="Vollmer S.V."/>
        </authorList>
    </citation>
    <scope>NUCLEOTIDE SEQUENCE</scope>
    <source>
        <strain evidence="1">K2</strain>
    </source>
</reference>
<comment type="caution">
    <text evidence="1">The sequence shown here is derived from an EMBL/GenBank/DDBJ whole genome shotgun (WGS) entry which is preliminary data.</text>
</comment>
<feature type="non-terminal residue" evidence="1">
    <location>
        <position position="643"/>
    </location>
</feature>
<feature type="non-terminal residue" evidence="1">
    <location>
        <position position="1"/>
    </location>
</feature>
<sequence length="643" mass="73565">TFKNLKIDEEINCAICQKSLDNVNDVVTLREKGSEGINRASRERNDLIQTVPGQKHQTCSREYCHPNKINRAKKKERESLITSRRYLDRKTEQSFNFKTECFFCGTNVDLEDQKRRLGDVFRVTTLEGKHTVLQTCFERKEEWAEGRNFVGQYCESILTFSVAKEKIRVFGKSSFDISSLIHRALNVDLTVYVDREQLAICRTQCYSRIVRCKNAVQKVEEIGGEIKRNFGGDFLFRVKRMAKDHFNTSEAKKCLDFGDTPSAASPGTPTNLHVGETSAEFHPVRWPRPYTKFCTSLCTIKFPVLSPESVSRIQSQETSLQESSKETKVHLTIRKELKDDYASLGKAIVHGPHLQIARAVLKSETLKKFFVEKILQLMTIQLNDLCSRRNPSILRATTKEDIKEFDFKNLSFEWKERTPIFYAFLMTCASSQKQNNLEWLPSVSVAGSILLKQRNPHMNGCATILGLLMKSRSLEATLDRLAKMKVTCSSQKVREKLDVIGEKHDQAIFDLKTEMCKAQELVTEKETQVVMLEERCASNGHVCNGSCTVQKKNATGELANARKELHPGFAIIFDNIDGKLERRHMSKDKQNLDYHWVNHKIVINRVSGTNLDSSPRDLPAVPNITFLPSVKEQQLQRHNYIVL</sequence>
<keyword evidence="2" id="KW-1185">Reference proteome</keyword>